<evidence type="ECO:0000313" key="1">
    <source>
        <dbReference type="EMBL" id="KAH7366936.1"/>
    </source>
</evidence>
<dbReference type="OrthoDB" id="414774at2759"/>
<dbReference type="Proteomes" id="UP000813385">
    <property type="component" value="Unassembled WGS sequence"/>
</dbReference>
<dbReference type="SUPFAM" id="SSF48452">
    <property type="entry name" value="TPR-like"/>
    <property type="match status" value="2"/>
</dbReference>
<proteinExistence type="predicted"/>
<sequence>MAKSAPYPYDLGQYSRPITTTSPEAQIWFDRGLVWCFAFNHEEAARCFARALVHDSRCALAYWGIAYAVGPNYNKSWARFDAADLAISSATARDALARASQLLDGASSVEKALVHALGARFPSPEAVADPGGPETWNQAYADAMAEVYKRFGADDLDVAAFYPEALMCMRPRQLWSLDTGEPTTRDTTDARAAIEEALAREGGYGHPGLNHLYIHLMEMSPTSHLALPAADRLRTLAPDGSHLEHMATHIDVAVGDYRHAIESNRRVAASDDAYFARDSASVLYKAYRTHNLSALVYAAMMAGRSADAISAARHLRSILTPELLAIQSPPMVDWVEFQGGILVHALVRFGRWDEILALELPQDPATWGITTTSTLYGRAIALGVLGRVSEAREAQKAFEKARSAIPKGRRWGVTSTASEVLAVASRLLEGELTYREGRHGPAFKLLVEAAALEDALPYSDPPLWMQPVRHALGALLLEQGHATEAEEVYKDDLGIGRGLARRKARINNVWGLHGLHEALMKNGNTDEAWAVSLQRDIAVASADVPIAASCFCRVGAGGEGCC</sequence>
<dbReference type="EMBL" id="JAGPXD010000002">
    <property type="protein sequence ID" value="KAH7366936.1"/>
    <property type="molecule type" value="Genomic_DNA"/>
</dbReference>
<dbReference type="Gene3D" id="1.25.40.10">
    <property type="entry name" value="Tetratricopeptide repeat domain"/>
    <property type="match status" value="1"/>
</dbReference>
<dbReference type="PANTHER" id="PTHR45588:SF1">
    <property type="entry name" value="WW DOMAIN-CONTAINING PROTEIN"/>
    <property type="match status" value="1"/>
</dbReference>
<accession>A0A8K0THT2</accession>
<organism evidence="1 2">
    <name type="scientific">Plectosphaerella cucumerina</name>
    <dbReference type="NCBI Taxonomy" id="40658"/>
    <lineage>
        <taxon>Eukaryota</taxon>
        <taxon>Fungi</taxon>
        <taxon>Dikarya</taxon>
        <taxon>Ascomycota</taxon>
        <taxon>Pezizomycotina</taxon>
        <taxon>Sordariomycetes</taxon>
        <taxon>Hypocreomycetidae</taxon>
        <taxon>Glomerellales</taxon>
        <taxon>Plectosphaerellaceae</taxon>
        <taxon>Plectosphaerella</taxon>
    </lineage>
</organism>
<gene>
    <name evidence="1" type="ORF">B0T11DRAFT_274411</name>
</gene>
<dbReference type="AlphaFoldDB" id="A0A8K0THT2"/>
<reference evidence="1" key="1">
    <citation type="journal article" date="2021" name="Nat. Commun.">
        <title>Genetic determinants of endophytism in the Arabidopsis root mycobiome.</title>
        <authorList>
            <person name="Mesny F."/>
            <person name="Miyauchi S."/>
            <person name="Thiergart T."/>
            <person name="Pickel B."/>
            <person name="Atanasova L."/>
            <person name="Karlsson M."/>
            <person name="Huettel B."/>
            <person name="Barry K.W."/>
            <person name="Haridas S."/>
            <person name="Chen C."/>
            <person name="Bauer D."/>
            <person name="Andreopoulos W."/>
            <person name="Pangilinan J."/>
            <person name="LaButti K."/>
            <person name="Riley R."/>
            <person name="Lipzen A."/>
            <person name="Clum A."/>
            <person name="Drula E."/>
            <person name="Henrissat B."/>
            <person name="Kohler A."/>
            <person name="Grigoriev I.V."/>
            <person name="Martin F.M."/>
            <person name="Hacquard S."/>
        </authorList>
    </citation>
    <scope>NUCLEOTIDE SEQUENCE</scope>
    <source>
        <strain evidence="1">MPI-CAGE-AT-0016</strain>
    </source>
</reference>
<dbReference type="PANTHER" id="PTHR45588">
    <property type="entry name" value="TPR DOMAIN-CONTAINING PROTEIN"/>
    <property type="match status" value="1"/>
</dbReference>
<comment type="caution">
    <text evidence="1">The sequence shown here is derived from an EMBL/GenBank/DDBJ whole genome shotgun (WGS) entry which is preliminary data.</text>
</comment>
<name>A0A8K0THT2_9PEZI</name>
<protein>
    <submittedName>
        <fullName evidence="1">TPR repeat-containing protein</fullName>
    </submittedName>
</protein>
<keyword evidence="2" id="KW-1185">Reference proteome</keyword>
<evidence type="ECO:0000313" key="2">
    <source>
        <dbReference type="Proteomes" id="UP000813385"/>
    </source>
</evidence>
<dbReference type="InterPro" id="IPR011990">
    <property type="entry name" value="TPR-like_helical_dom_sf"/>
</dbReference>